<evidence type="ECO:0000256" key="1">
    <source>
        <dbReference type="ARBA" id="ARBA00012417"/>
    </source>
</evidence>
<dbReference type="PANTHER" id="PTHR10133:SF27">
    <property type="entry name" value="DNA POLYMERASE NU"/>
    <property type="match status" value="1"/>
</dbReference>
<dbReference type="InterPro" id="IPR001098">
    <property type="entry name" value="DNA-dir_DNA_pol_A_palm_dom"/>
</dbReference>
<evidence type="ECO:0000256" key="2">
    <source>
        <dbReference type="ARBA" id="ARBA00022705"/>
    </source>
</evidence>
<evidence type="ECO:0000313" key="7">
    <source>
        <dbReference type="Proteomes" id="UP000523079"/>
    </source>
</evidence>
<reference evidence="6 7" key="1">
    <citation type="submission" date="2020-07" db="EMBL/GenBank/DDBJ databases">
        <title>Sequencing the genomes of 1000 actinobacteria strains.</title>
        <authorList>
            <person name="Klenk H.-P."/>
        </authorList>
    </citation>
    <scope>NUCLEOTIDE SEQUENCE [LARGE SCALE GENOMIC DNA]</scope>
    <source>
        <strain evidence="6 7">DSM 100723</strain>
    </source>
</reference>
<feature type="domain" description="DNA-directed DNA polymerase family A palm" evidence="5">
    <location>
        <begin position="318"/>
        <end position="530"/>
    </location>
</feature>
<dbReference type="RefSeq" id="WP_182559036.1">
    <property type="nucleotide sequence ID" value="NZ_JACGWT010000002.1"/>
</dbReference>
<comment type="catalytic activity">
    <reaction evidence="3">
        <text>DNA(n) + a 2'-deoxyribonucleoside 5'-triphosphate = DNA(n+1) + diphosphate</text>
        <dbReference type="Rhea" id="RHEA:22508"/>
        <dbReference type="Rhea" id="RHEA-COMP:17339"/>
        <dbReference type="Rhea" id="RHEA-COMP:17340"/>
        <dbReference type="ChEBI" id="CHEBI:33019"/>
        <dbReference type="ChEBI" id="CHEBI:61560"/>
        <dbReference type="ChEBI" id="CHEBI:173112"/>
        <dbReference type="EC" id="2.7.7.7"/>
    </reaction>
</comment>
<dbReference type="EC" id="2.7.7.7" evidence="1"/>
<gene>
    <name evidence="6" type="ORF">FHX74_001009</name>
</gene>
<evidence type="ECO:0000256" key="3">
    <source>
        <dbReference type="ARBA" id="ARBA00049244"/>
    </source>
</evidence>
<protein>
    <recommendedName>
        <fullName evidence="1">DNA-directed DNA polymerase</fullName>
        <ecNumber evidence="1">2.7.7.7</ecNumber>
    </recommendedName>
</protein>
<dbReference type="Pfam" id="PF00476">
    <property type="entry name" value="DNA_pol_A"/>
    <property type="match status" value="1"/>
</dbReference>
<sequence length="571" mass="61498">MLIALARDGPSVRLAELDAGGRPIAEHTVSPDRLPAWVAERERGQPDGLRWVWADTARVYPVLLDAGVRVRRCHDLRLVRAILTDNLHAELAPAAPDGGDPAAPDPFAVAAPTEPGEPDLLDALEELEGTVAGRDEPDLSAVVAEFGRQWRAVETSSRAARLRLLVAAESVGALIAAELRHDGLPWDVGTHDATLTRLLGPRPRFGGRPVVLETLADRIRAALDAPTLNPDSPTELLPALRRAGLEAGSTRQHELEQLDHPVIPALLEYKKLSRLLAANGWAWMDSWVVDGRLRPEYLPGGVVTGRWATRGGGALQLPKQIRGAVRADPGWRLVVADAAQLEPRVLAAMAGDRAMAAAAQGADLYAALVGQGVVAERSQAKVAMLGALYGATSGTSGQLMPRLTRAYPEAIGLVEQAARDGEAYRRVSTWLGRCSPEAPESWRELHRRLVEGEADVADAQRSRRQSRDWGRFTRNFVVQGTAAEWALCWMGALRTALRELGTEGPGPGLGRPHLVYFLHDEVLVHTPAGLAAQVEVAIADAAAQAGRMLFGSRPVEFALDVRTVESYDEAA</sequence>
<accession>A0A7W3IQL5</accession>
<dbReference type="EMBL" id="JACGWT010000002">
    <property type="protein sequence ID" value="MBA8793404.1"/>
    <property type="molecule type" value="Genomic_DNA"/>
</dbReference>
<keyword evidence="2" id="KW-0235">DNA replication</keyword>
<dbReference type="AlphaFoldDB" id="A0A7W3IQL5"/>
<dbReference type="SMART" id="SM00482">
    <property type="entry name" value="POLAc"/>
    <property type="match status" value="1"/>
</dbReference>
<proteinExistence type="predicted"/>
<dbReference type="NCBIfam" id="NF011538">
    <property type="entry name" value="PRK14975.1-1"/>
    <property type="match status" value="1"/>
</dbReference>
<dbReference type="CDD" id="cd06444">
    <property type="entry name" value="DNA_pol_A"/>
    <property type="match status" value="1"/>
</dbReference>
<dbReference type="GO" id="GO:0006261">
    <property type="term" value="P:DNA-templated DNA replication"/>
    <property type="evidence" value="ECO:0007669"/>
    <property type="project" value="InterPro"/>
</dbReference>
<evidence type="ECO:0000256" key="4">
    <source>
        <dbReference type="SAM" id="MobiDB-lite"/>
    </source>
</evidence>
<keyword evidence="6" id="KW-0808">Transferase</keyword>
<comment type="caution">
    <text evidence="6">The sequence shown here is derived from an EMBL/GenBank/DDBJ whole genome shotgun (WGS) entry which is preliminary data.</text>
</comment>
<dbReference type="Gene3D" id="3.30.70.370">
    <property type="match status" value="1"/>
</dbReference>
<keyword evidence="7" id="KW-1185">Reference proteome</keyword>
<dbReference type="SUPFAM" id="SSF56672">
    <property type="entry name" value="DNA/RNA polymerases"/>
    <property type="match status" value="1"/>
</dbReference>
<dbReference type="GO" id="GO:0006302">
    <property type="term" value="P:double-strand break repair"/>
    <property type="evidence" value="ECO:0007669"/>
    <property type="project" value="TreeGrafter"/>
</dbReference>
<organism evidence="6 7">
    <name type="scientific">Microlunatus kandeliicorticis</name>
    <dbReference type="NCBI Taxonomy" id="1759536"/>
    <lineage>
        <taxon>Bacteria</taxon>
        <taxon>Bacillati</taxon>
        <taxon>Actinomycetota</taxon>
        <taxon>Actinomycetes</taxon>
        <taxon>Propionibacteriales</taxon>
        <taxon>Propionibacteriaceae</taxon>
        <taxon>Microlunatus</taxon>
    </lineage>
</organism>
<dbReference type="GO" id="GO:0003677">
    <property type="term" value="F:DNA binding"/>
    <property type="evidence" value="ECO:0007669"/>
    <property type="project" value="InterPro"/>
</dbReference>
<feature type="region of interest" description="Disordered" evidence="4">
    <location>
        <begin position="93"/>
        <end position="114"/>
    </location>
</feature>
<evidence type="ECO:0000313" key="6">
    <source>
        <dbReference type="EMBL" id="MBA8793404.1"/>
    </source>
</evidence>
<dbReference type="Proteomes" id="UP000523079">
    <property type="component" value="Unassembled WGS sequence"/>
</dbReference>
<dbReference type="Gene3D" id="1.10.150.20">
    <property type="entry name" value="5' to 3' exonuclease, C-terminal subdomain"/>
    <property type="match status" value="1"/>
</dbReference>
<dbReference type="InterPro" id="IPR002298">
    <property type="entry name" value="DNA_polymerase_A"/>
</dbReference>
<evidence type="ECO:0000259" key="5">
    <source>
        <dbReference type="SMART" id="SM00482"/>
    </source>
</evidence>
<keyword evidence="6" id="KW-0548">Nucleotidyltransferase</keyword>
<dbReference type="InterPro" id="IPR043502">
    <property type="entry name" value="DNA/RNA_pol_sf"/>
</dbReference>
<dbReference type="PANTHER" id="PTHR10133">
    <property type="entry name" value="DNA POLYMERASE I"/>
    <property type="match status" value="1"/>
</dbReference>
<name>A0A7W3IQL5_9ACTN</name>
<dbReference type="GO" id="GO:0003887">
    <property type="term" value="F:DNA-directed DNA polymerase activity"/>
    <property type="evidence" value="ECO:0007669"/>
    <property type="project" value="UniProtKB-EC"/>
</dbReference>